<sequence length="76" mass="8092">MVLLPWMVPARLAIGVDSVCCPFGSSPSCLSHGCSTPSVPPLAAYPGAAFLGFCVAVLELFWNECRPPLWLFGSCF</sequence>
<dbReference type="EMBL" id="JAGYWB010000008">
    <property type="protein sequence ID" value="KAI0513895.1"/>
    <property type="molecule type" value="Genomic_DNA"/>
</dbReference>
<dbReference type="Proteomes" id="UP000829196">
    <property type="component" value="Unassembled WGS sequence"/>
</dbReference>
<keyword evidence="2" id="KW-1185">Reference proteome</keyword>
<organism evidence="1 2">
    <name type="scientific">Dendrobium nobile</name>
    <name type="common">Orchid</name>
    <dbReference type="NCBI Taxonomy" id="94219"/>
    <lineage>
        <taxon>Eukaryota</taxon>
        <taxon>Viridiplantae</taxon>
        <taxon>Streptophyta</taxon>
        <taxon>Embryophyta</taxon>
        <taxon>Tracheophyta</taxon>
        <taxon>Spermatophyta</taxon>
        <taxon>Magnoliopsida</taxon>
        <taxon>Liliopsida</taxon>
        <taxon>Asparagales</taxon>
        <taxon>Orchidaceae</taxon>
        <taxon>Epidendroideae</taxon>
        <taxon>Malaxideae</taxon>
        <taxon>Dendrobiinae</taxon>
        <taxon>Dendrobium</taxon>
    </lineage>
</organism>
<protein>
    <submittedName>
        <fullName evidence="1">Uncharacterized protein</fullName>
    </submittedName>
</protein>
<evidence type="ECO:0000313" key="1">
    <source>
        <dbReference type="EMBL" id="KAI0513895.1"/>
    </source>
</evidence>
<comment type="caution">
    <text evidence="1">The sequence shown here is derived from an EMBL/GenBank/DDBJ whole genome shotgun (WGS) entry which is preliminary data.</text>
</comment>
<reference evidence="1" key="1">
    <citation type="journal article" date="2022" name="Front. Genet.">
        <title>Chromosome-Scale Assembly of the Dendrobium nobile Genome Provides Insights Into the Molecular Mechanism of the Biosynthesis of the Medicinal Active Ingredient of Dendrobium.</title>
        <authorList>
            <person name="Xu Q."/>
            <person name="Niu S.-C."/>
            <person name="Li K.-L."/>
            <person name="Zheng P.-J."/>
            <person name="Zhang X.-J."/>
            <person name="Jia Y."/>
            <person name="Liu Y."/>
            <person name="Niu Y.-X."/>
            <person name="Yu L.-H."/>
            <person name="Chen D.-F."/>
            <person name="Zhang G.-Q."/>
        </authorList>
    </citation>
    <scope>NUCLEOTIDE SEQUENCE</scope>
    <source>
        <tissue evidence="1">Leaf</tissue>
    </source>
</reference>
<name>A0A8T3BLE8_DENNO</name>
<evidence type="ECO:0000313" key="2">
    <source>
        <dbReference type="Proteomes" id="UP000829196"/>
    </source>
</evidence>
<accession>A0A8T3BLE8</accession>
<proteinExistence type="predicted"/>
<dbReference type="AlphaFoldDB" id="A0A8T3BLE8"/>
<gene>
    <name evidence="1" type="ORF">KFK09_009927</name>
</gene>